<reference evidence="1" key="1">
    <citation type="journal article" date="2015" name="Nature">
        <title>Complex archaea that bridge the gap between prokaryotes and eukaryotes.</title>
        <authorList>
            <person name="Spang A."/>
            <person name="Saw J.H."/>
            <person name="Jorgensen S.L."/>
            <person name="Zaremba-Niedzwiedzka K."/>
            <person name="Martijn J."/>
            <person name="Lind A.E."/>
            <person name="van Eijk R."/>
            <person name="Schleper C."/>
            <person name="Guy L."/>
            <person name="Ettema T.J."/>
        </authorList>
    </citation>
    <scope>NUCLEOTIDE SEQUENCE</scope>
</reference>
<name>A0A0F9PVU0_9ZZZZ</name>
<comment type="caution">
    <text evidence="1">The sequence shown here is derived from an EMBL/GenBank/DDBJ whole genome shotgun (WGS) entry which is preliminary data.</text>
</comment>
<evidence type="ECO:0000313" key="1">
    <source>
        <dbReference type="EMBL" id="KKM97297.1"/>
    </source>
</evidence>
<protein>
    <submittedName>
        <fullName evidence="1">Uncharacterized protein</fullName>
    </submittedName>
</protein>
<gene>
    <name evidence="1" type="ORF">LCGC14_1169420</name>
</gene>
<organism evidence="1">
    <name type="scientific">marine sediment metagenome</name>
    <dbReference type="NCBI Taxonomy" id="412755"/>
    <lineage>
        <taxon>unclassified sequences</taxon>
        <taxon>metagenomes</taxon>
        <taxon>ecological metagenomes</taxon>
    </lineage>
</organism>
<proteinExistence type="predicted"/>
<accession>A0A0F9PVU0</accession>
<dbReference type="EMBL" id="LAZR01005764">
    <property type="protein sequence ID" value="KKM97297.1"/>
    <property type="molecule type" value="Genomic_DNA"/>
</dbReference>
<sequence>MSDKVRLSFRDFDGTRQTTSIAVDGGATPAERVTLVAEMVKWSAGLKDGHIDENEITAPVGGASSNSVAQEAVQLIVEMVDSVTGGVYRERVPQAYLDKADDAGTDAAWVKVGQGNNSLTIANSEHEDYPTMLAAIEAVWESPNGNVGTMNRMYIEK</sequence>
<dbReference type="AlphaFoldDB" id="A0A0F9PVU0"/>